<gene>
    <name evidence="2" type="ORF">EJA10_15165</name>
</gene>
<feature type="compositionally biased region" description="Basic and acidic residues" evidence="1">
    <location>
        <begin position="48"/>
        <end position="68"/>
    </location>
</feature>
<evidence type="ECO:0000256" key="1">
    <source>
        <dbReference type="SAM" id="MobiDB-lite"/>
    </source>
</evidence>
<comment type="caution">
    <text evidence="2">The sequence shown here is derived from an EMBL/GenBank/DDBJ whole genome shotgun (WGS) entry which is preliminary data.</text>
</comment>
<accession>A0A427TP58</accession>
<dbReference type="Proteomes" id="UP000279911">
    <property type="component" value="Unassembled WGS sequence"/>
</dbReference>
<dbReference type="InterPro" id="IPR025100">
    <property type="entry name" value="DUF4025"/>
</dbReference>
<dbReference type="Pfam" id="PF13217">
    <property type="entry name" value="DUF4025"/>
    <property type="match status" value="1"/>
</dbReference>
<reference evidence="3" key="1">
    <citation type="submission" date="2018-12" db="EMBL/GenBank/DDBJ databases">
        <title>Bacillus chawlae sp. nov., Bacillus glennii sp. nov., and Bacillus saganii sp. nov. Isolated from the Vehicle Assembly Building at Kennedy Space Center where the Viking Spacecraft were Assembled.</title>
        <authorList>
            <person name="Seuylemezian A."/>
            <person name="Vaishampayan P."/>
        </authorList>
    </citation>
    <scope>NUCLEOTIDE SEQUENCE [LARGE SCALE GENOMIC DNA]</scope>
    <source>
        <strain evidence="3">DSM 13966</strain>
    </source>
</reference>
<organism evidence="2 3">
    <name type="scientific">Mesobacillus subterraneus</name>
    <dbReference type="NCBI Taxonomy" id="285983"/>
    <lineage>
        <taxon>Bacteria</taxon>
        <taxon>Bacillati</taxon>
        <taxon>Bacillota</taxon>
        <taxon>Bacilli</taxon>
        <taxon>Bacillales</taxon>
        <taxon>Bacillaceae</taxon>
        <taxon>Mesobacillus</taxon>
    </lineage>
</organism>
<dbReference type="EMBL" id="RSFW01000017">
    <property type="protein sequence ID" value="RSD26160.1"/>
    <property type="molecule type" value="Genomic_DNA"/>
</dbReference>
<protein>
    <submittedName>
        <fullName evidence="2">DUF4025 domain-containing protein</fullName>
    </submittedName>
</protein>
<proteinExistence type="predicted"/>
<evidence type="ECO:0000313" key="2">
    <source>
        <dbReference type="EMBL" id="RSD26160.1"/>
    </source>
</evidence>
<sequence>MFMKKENKSTELAGRMYETADYSRKDELSNGLAVTHEQASDSYMEGEIGGKIERSSGAKKEMNNRGYQ</sequence>
<dbReference type="OrthoDB" id="2476089at2"/>
<name>A0A427TP58_9BACI</name>
<dbReference type="AlphaFoldDB" id="A0A427TP58"/>
<evidence type="ECO:0000313" key="3">
    <source>
        <dbReference type="Proteomes" id="UP000279911"/>
    </source>
</evidence>
<feature type="region of interest" description="Disordered" evidence="1">
    <location>
        <begin position="36"/>
        <end position="68"/>
    </location>
</feature>